<accession>L8EBI2</accession>
<organism evidence="1">
    <name type="scientific">Homo sapiens</name>
    <name type="common">Human</name>
    <dbReference type="NCBI Taxonomy" id="9606"/>
    <lineage>
        <taxon>Eukaryota</taxon>
        <taxon>Metazoa</taxon>
        <taxon>Chordata</taxon>
        <taxon>Craniata</taxon>
        <taxon>Vertebrata</taxon>
        <taxon>Euteleostomi</taxon>
        <taxon>Mammalia</taxon>
        <taxon>Eutheria</taxon>
        <taxon>Euarchontoglires</taxon>
        <taxon>Primates</taxon>
        <taxon>Haplorrhini</taxon>
        <taxon>Catarrhini</taxon>
        <taxon>Hominidae</taxon>
        <taxon>Homo</taxon>
    </lineage>
</organism>
<name>L8EBI2_HUMAN</name>
<evidence type="ECO:0000313" key="1">
    <source>
        <dbReference type="EMBL" id="CCQ43953.1"/>
    </source>
</evidence>
<dbReference type="AlphaFoldDB" id="L8EBI2"/>
<proteinExistence type="predicted"/>
<reference evidence="1" key="1">
    <citation type="journal article" date="2013" name="PLoS ONE">
        <title>Direct detection of alternative open reading frames translation products in human significantly expands the proteome.</title>
        <authorList>
            <person name="Vanderperre B."/>
            <person name="Lucier J.-F."/>
            <person name="Motard J."/>
            <person name="Tremblay G."/>
            <person name="Vanderperre S."/>
            <person name="Wisztorski M."/>
            <person name="Salzet M."/>
            <person name="Boisvert F.-M."/>
            <person name="Roucou X."/>
        </authorList>
    </citation>
    <scope>NUCLEOTIDE SEQUENCE</scope>
</reference>
<protein>
    <submittedName>
        <fullName evidence="1">Alternative protein USP50</fullName>
    </submittedName>
</protein>
<gene>
    <name evidence="1" type="primary">USP50</name>
</gene>
<dbReference type="OrthoDB" id="292964at2759"/>
<dbReference type="EMBL" id="HF584456">
    <property type="protein sequence ID" value="CCQ43953.1"/>
    <property type="molecule type" value="Genomic_DNA"/>
</dbReference>
<sequence length="45" mass="4884">MTSISTTSLQSAQITMIPFQLRRLMGTSPIFRVSLACGTWATHAA</sequence>
<dbReference type="ChiTaRS" id="USP50">
    <property type="organism name" value="human"/>
</dbReference>